<sequence>MFTSKEWLELKFTSKEGLELKFTSKEGLKLEFTSKEGIEAVLMGSGSHCSDGGFRQEQTYNSRLWTSMRFSFAISVTGNLGDMNNNNNNDKSNNIRHQ</sequence>
<dbReference type="Proteomes" id="UP000735302">
    <property type="component" value="Unassembled WGS sequence"/>
</dbReference>
<reference evidence="1 2" key="1">
    <citation type="journal article" date="2021" name="Elife">
        <title>Chloroplast acquisition without the gene transfer in kleptoplastic sea slugs, Plakobranchus ocellatus.</title>
        <authorList>
            <person name="Maeda T."/>
            <person name="Takahashi S."/>
            <person name="Yoshida T."/>
            <person name="Shimamura S."/>
            <person name="Takaki Y."/>
            <person name="Nagai Y."/>
            <person name="Toyoda A."/>
            <person name="Suzuki Y."/>
            <person name="Arimoto A."/>
            <person name="Ishii H."/>
            <person name="Satoh N."/>
            <person name="Nishiyama T."/>
            <person name="Hasebe M."/>
            <person name="Maruyama T."/>
            <person name="Minagawa J."/>
            <person name="Obokata J."/>
            <person name="Shigenobu S."/>
        </authorList>
    </citation>
    <scope>NUCLEOTIDE SEQUENCE [LARGE SCALE GENOMIC DNA]</scope>
</reference>
<gene>
    <name evidence="1" type="ORF">PoB_000227900</name>
</gene>
<proteinExistence type="predicted"/>
<accession>A0AAV3Y1C9</accession>
<dbReference type="EMBL" id="BLXT01000298">
    <property type="protein sequence ID" value="GFN75773.1"/>
    <property type="molecule type" value="Genomic_DNA"/>
</dbReference>
<evidence type="ECO:0000313" key="1">
    <source>
        <dbReference type="EMBL" id="GFN75773.1"/>
    </source>
</evidence>
<organism evidence="1 2">
    <name type="scientific">Plakobranchus ocellatus</name>
    <dbReference type="NCBI Taxonomy" id="259542"/>
    <lineage>
        <taxon>Eukaryota</taxon>
        <taxon>Metazoa</taxon>
        <taxon>Spiralia</taxon>
        <taxon>Lophotrochozoa</taxon>
        <taxon>Mollusca</taxon>
        <taxon>Gastropoda</taxon>
        <taxon>Heterobranchia</taxon>
        <taxon>Euthyneura</taxon>
        <taxon>Panpulmonata</taxon>
        <taxon>Sacoglossa</taxon>
        <taxon>Placobranchoidea</taxon>
        <taxon>Plakobranchidae</taxon>
        <taxon>Plakobranchus</taxon>
    </lineage>
</organism>
<protein>
    <submittedName>
        <fullName evidence="1">Uncharacterized protein</fullName>
    </submittedName>
</protein>
<keyword evidence="2" id="KW-1185">Reference proteome</keyword>
<dbReference type="AlphaFoldDB" id="A0AAV3Y1C9"/>
<name>A0AAV3Y1C9_9GAST</name>
<comment type="caution">
    <text evidence="1">The sequence shown here is derived from an EMBL/GenBank/DDBJ whole genome shotgun (WGS) entry which is preliminary data.</text>
</comment>
<evidence type="ECO:0000313" key="2">
    <source>
        <dbReference type="Proteomes" id="UP000735302"/>
    </source>
</evidence>